<comment type="caution">
    <text evidence="3">The sequence shown here is derived from an EMBL/GenBank/DDBJ whole genome shotgun (WGS) entry which is preliminary data.</text>
</comment>
<keyword evidence="1" id="KW-1133">Transmembrane helix</keyword>
<gene>
    <name evidence="2" type="ORF">L0P79_11510</name>
    <name evidence="3" type="ORF">NE579_12765</name>
</gene>
<keyword evidence="1" id="KW-0472">Membrane</keyword>
<evidence type="ECO:0000313" key="3">
    <source>
        <dbReference type="EMBL" id="MCQ4771318.1"/>
    </source>
</evidence>
<reference evidence="3" key="2">
    <citation type="submission" date="2022-06" db="EMBL/GenBank/DDBJ databases">
        <title>Isolation of gut microbiota from human fecal samples.</title>
        <authorList>
            <person name="Pamer E.G."/>
            <person name="Barat B."/>
            <person name="Waligurski E."/>
            <person name="Medina S."/>
            <person name="Paddock L."/>
            <person name="Mostad J."/>
        </authorList>
    </citation>
    <scope>NUCLEOTIDE SEQUENCE</scope>
    <source>
        <strain evidence="3">DFI.9.91</strain>
    </source>
</reference>
<reference evidence="2 4" key="1">
    <citation type="submission" date="2022-01" db="EMBL/GenBank/DDBJ databases">
        <title>Collection of gut derived symbiotic bacterial strains cultured from healthy donors.</title>
        <authorList>
            <person name="Lin H."/>
            <person name="Kohout C."/>
            <person name="Waligurski E."/>
            <person name="Pamer E.G."/>
        </authorList>
    </citation>
    <scope>NUCLEOTIDE SEQUENCE [LARGE SCALE GENOMIC DNA]</scope>
    <source>
        <strain evidence="2 4">DFI.3.7</strain>
    </source>
</reference>
<feature type="transmembrane region" description="Helical" evidence="1">
    <location>
        <begin position="67"/>
        <end position="84"/>
    </location>
</feature>
<feature type="transmembrane region" description="Helical" evidence="1">
    <location>
        <begin position="35"/>
        <end position="55"/>
    </location>
</feature>
<dbReference type="AlphaFoldDB" id="A0AAW5JN96"/>
<protein>
    <submittedName>
        <fullName evidence="3">Phage-shock protein</fullName>
    </submittedName>
</protein>
<keyword evidence="1" id="KW-0812">Transmembrane</keyword>
<evidence type="ECO:0000313" key="5">
    <source>
        <dbReference type="Proteomes" id="UP001204562"/>
    </source>
</evidence>
<proteinExistence type="predicted"/>
<evidence type="ECO:0000313" key="4">
    <source>
        <dbReference type="Proteomes" id="UP001200313"/>
    </source>
</evidence>
<accession>A0AAW5JN96</accession>
<dbReference type="RefSeq" id="WP_050619499.1">
    <property type="nucleotide sequence ID" value="NZ_JAKNJB010000019.1"/>
</dbReference>
<name>A0AAW5JN96_9FIRM</name>
<dbReference type="EMBL" id="JANFYS010000028">
    <property type="protein sequence ID" value="MCQ4771318.1"/>
    <property type="molecule type" value="Genomic_DNA"/>
</dbReference>
<sequence length="85" mass="9104">MLTLTFFAFALLVGAVCLVLALVAGVILTVIGLPLALLFGFLPWLLKIAGVVLLIKGLLDQPFRWENLLPAVGAFLLAALIGWIF</sequence>
<evidence type="ECO:0000256" key="1">
    <source>
        <dbReference type="SAM" id="Phobius"/>
    </source>
</evidence>
<evidence type="ECO:0000313" key="2">
    <source>
        <dbReference type="EMBL" id="MCG4527704.1"/>
    </source>
</evidence>
<organism evidence="3 5">
    <name type="scientific">Intestinimonas massiliensis</name>
    <name type="common">ex Afouda et al. 2020</name>
    <dbReference type="NCBI Taxonomy" id="1673721"/>
    <lineage>
        <taxon>Bacteria</taxon>
        <taxon>Bacillati</taxon>
        <taxon>Bacillota</taxon>
        <taxon>Clostridia</taxon>
        <taxon>Eubacteriales</taxon>
        <taxon>Intestinimonas</taxon>
    </lineage>
</organism>
<dbReference type="Proteomes" id="UP001200313">
    <property type="component" value="Unassembled WGS sequence"/>
</dbReference>
<dbReference type="EMBL" id="JAKNJB010000019">
    <property type="protein sequence ID" value="MCG4527704.1"/>
    <property type="molecule type" value="Genomic_DNA"/>
</dbReference>
<keyword evidence="4" id="KW-1185">Reference proteome</keyword>
<dbReference type="Proteomes" id="UP001204562">
    <property type="component" value="Unassembled WGS sequence"/>
</dbReference>